<comment type="caution">
    <text evidence="3">The sequence shown here is derived from an EMBL/GenBank/DDBJ whole genome shotgun (WGS) entry which is preliminary data.</text>
</comment>
<dbReference type="InterPro" id="IPR014729">
    <property type="entry name" value="Rossmann-like_a/b/a_fold"/>
</dbReference>
<evidence type="ECO:0000313" key="4">
    <source>
        <dbReference type="Proteomes" id="UP001198571"/>
    </source>
</evidence>
<dbReference type="Proteomes" id="UP001198571">
    <property type="component" value="Unassembled WGS sequence"/>
</dbReference>
<keyword evidence="1" id="KW-0812">Transmembrane</keyword>
<evidence type="ECO:0000259" key="2">
    <source>
        <dbReference type="Pfam" id="PF02698"/>
    </source>
</evidence>
<gene>
    <name evidence="3" type="ORF">H0485_05515</name>
</gene>
<dbReference type="InterPro" id="IPR003848">
    <property type="entry name" value="DUF218"/>
</dbReference>
<dbReference type="PANTHER" id="PTHR30336">
    <property type="entry name" value="INNER MEMBRANE PROTEIN, PROBABLE PERMEASE"/>
    <property type="match status" value="1"/>
</dbReference>
<evidence type="ECO:0000256" key="1">
    <source>
        <dbReference type="SAM" id="Phobius"/>
    </source>
</evidence>
<feature type="transmembrane region" description="Helical" evidence="1">
    <location>
        <begin position="40"/>
        <end position="60"/>
    </location>
</feature>
<feature type="domain" description="DUF218" evidence="2">
    <location>
        <begin position="83"/>
        <end position="248"/>
    </location>
</feature>
<protein>
    <submittedName>
        <fullName evidence="3">YdcF family protein</fullName>
    </submittedName>
</protein>
<keyword evidence="1" id="KW-1133">Transmembrane helix</keyword>
<dbReference type="RefSeq" id="WP_226934366.1">
    <property type="nucleotide sequence ID" value="NZ_JACDXX010000004.1"/>
</dbReference>
<proteinExistence type="predicted"/>
<keyword evidence="4" id="KW-1185">Reference proteome</keyword>
<organism evidence="3 4">
    <name type="scientific">Pseudogemmobacter faecipullorum</name>
    <dbReference type="NCBI Taxonomy" id="2755041"/>
    <lineage>
        <taxon>Bacteria</taxon>
        <taxon>Pseudomonadati</taxon>
        <taxon>Pseudomonadota</taxon>
        <taxon>Alphaproteobacteria</taxon>
        <taxon>Rhodobacterales</taxon>
        <taxon>Paracoccaceae</taxon>
        <taxon>Pseudogemmobacter</taxon>
    </lineage>
</organism>
<accession>A0ABS8CJA6</accession>
<dbReference type="PANTHER" id="PTHR30336:SF4">
    <property type="entry name" value="ENVELOPE BIOGENESIS FACTOR ELYC"/>
    <property type="match status" value="1"/>
</dbReference>
<dbReference type="Pfam" id="PF02698">
    <property type="entry name" value="DUF218"/>
    <property type="match status" value="1"/>
</dbReference>
<keyword evidence="1" id="KW-0472">Membrane</keyword>
<dbReference type="Gene3D" id="3.40.50.620">
    <property type="entry name" value="HUPs"/>
    <property type="match status" value="1"/>
</dbReference>
<dbReference type="InterPro" id="IPR051599">
    <property type="entry name" value="Cell_Envelope_Assoc"/>
</dbReference>
<dbReference type="CDD" id="cd06259">
    <property type="entry name" value="YdcF-like"/>
    <property type="match status" value="1"/>
</dbReference>
<feature type="transmembrane region" description="Helical" evidence="1">
    <location>
        <begin position="12"/>
        <end position="34"/>
    </location>
</feature>
<name>A0ABS8CJA6_9RHOB</name>
<dbReference type="EMBL" id="JACDXX010000004">
    <property type="protein sequence ID" value="MCB5409459.1"/>
    <property type="molecule type" value="Genomic_DNA"/>
</dbReference>
<evidence type="ECO:0000313" key="3">
    <source>
        <dbReference type="EMBL" id="MCB5409459.1"/>
    </source>
</evidence>
<sequence length="257" mass="28694">MDNLFFVISKLTWLLIQPVSWAIIAASLVLAGLLLNRRRLALWAGFTSLLLTLCFSYIAIGDRLIWQLEKHWPYPELPASVTGIIVLGGAEEAVFLPEGDPVRLNDSAERFTEGLRLAQLFPGAKLIFTGGYSDLTSRHGREGEPAALRFYRELGIAPERLVMETSARNTAENARLTRELIQPKPGETWLLVTSAFHMTRSADSFAEAGWQGILPWPVDYRASPNAIFTSDAPRNLRLTTTAIREFVGLLAYRLLKP</sequence>
<reference evidence="3 4" key="1">
    <citation type="submission" date="2020-07" db="EMBL/GenBank/DDBJ databases">
        <title>Pseudogemmobacter sp. nov., isolated from poultry manure in Taiwan.</title>
        <authorList>
            <person name="Lin S.-Y."/>
            <person name="Tang Y.-S."/>
            <person name="Young C.-C."/>
        </authorList>
    </citation>
    <scope>NUCLEOTIDE SEQUENCE [LARGE SCALE GENOMIC DNA]</scope>
    <source>
        <strain evidence="3 4">CC-YST710</strain>
    </source>
</reference>